<accession>A0A4D4JIU0</accession>
<dbReference type="EMBL" id="BJFL01000058">
    <property type="protein sequence ID" value="GDY33803.1"/>
    <property type="molecule type" value="Genomic_DNA"/>
</dbReference>
<keyword evidence="2" id="KW-1185">Reference proteome</keyword>
<dbReference type="RefSeq" id="WP_225978799.1">
    <property type="nucleotide sequence ID" value="NZ_BJFL01000058.1"/>
</dbReference>
<protein>
    <recommendedName>
        <fullName evidence="3">DUF1990 domain-containing protein</fullName>
    </recommendedName>
</protein>
<sequence length="208" mass="23320">MTTGTGHPHDITDAATQPMLLDRFAPRFDFSAVEHVVVDAPVDATYQAARHLDLLTVNSRLTDAAFWVRGLPERLRKHVPPRRPTRLTLDDLDAGGDAVLLGEQPGREVVFGAVGRFWTPVVRWRDIAPDEFVAFEEPGLGKIAAAYSVRPYGEHRSLLSYEARTILDDPMTRRWFGWYWATVSPVIRAIMRATLRAAKRAAESTTRG</sequence>
<reference evidence="2" key="1">
    <citation type="submission" date="2019-04" db="EMBL/GenBank/DDBJ databases">
        <title>Draft genome sequence of Pseudonocardiaceae bacterium SL3-2-4.</title>
        <authorList>
            <person name="Ningsih F."/>
            <person name="Yokota A."/>
            <person name="Sakai Y."/>
            <person name="Nanatani K."/>
            <person name="Yabe S."/>
            <person name="Oetari A."/>
            <person name="Sjamsuridzal W."/>
        </authorList>
    </citation>
    <scope>NUCLEOTIDE SEQUENCE [LARGE SCALE GENOMIC DNA]</scope>
    <source>
        <strain evidence="2">SL3-2-4</strain>
    </source>
</reference>
<evidence type="ECO:0000313" key="2">
    <source>
        <dbReference type="Proteomes" id="UP000298860"/>
    </source>
</evidence>
<gene>
    <name evidence="1" type="ORF">GTS_54360</name>
</gene>
<comment type="caution">
    <text evidence="1">The sequence shown here is derived from an EMBL/GenBank/DDBJ whole genome shotgun (WGS) entry which is preliminary data.</text>
</comment>
<name>A0A4D4JIU0_9PSEU</name>
<organism evidence="1 2">
    <name type="scientific">Gandjariella thermophila</name>
    <dbReference type="NCBI Taxonomy" id="1931992"/>
    <lineage>
        <taxon>Bacteria</taxon>
        <taxon>Bacillati</taxon>
        <taxon>Actinomycetota</taxon>
        <taxon>Actinomycetes</taxon>
        <taxon>Pseudonocardiales</taxon>
        <taxon>Pseudonocardiaceae</taxon>
        <taxon>Gandjariella</taxon>
    </lineage>
</organism>
<dbReference type="Proteomes" id="UP000298860">
    <property type="component" value="Unassembled WGS sequence"/>
</dbReference>
<evidence type="ECO:0008006" key="3">
    <source>
        <dbReference type="Google" id="ProtNLM"/>
    </source>
</evidence>
<proteinExistence type="predicted"/>
<evidence type="ECO:0000313" key="1">
    <source>
        <dbReference type="EMBL" id="GDY33803.1"/>
    </source>
</evidence>
<dbReference type="AlphaFoldDB" id="A0A4D4JIU0"/>